<keyword evidence="2" id="KW-1185">Reference proteome</keyword>
<organism evidence="1 2">
    <name type="scientific">Burkholderia mayonis</name>
    <dbReference type="NCBI Taxonomy" id="1385591"/>
    <lineage>
        <taxon>Bacteria</taxon>
        <taxon>Pseudomonadati</taxon>
        <taxon>Pseudomonadota</taxon>
        <taxon>Betaproteobacteria</taxon>
        <taxon>Burkholderiales</taxon>
        <taxon>Burkholderiaceae</taxon>
        <taxon>Burkholderia</taxon>
        <taxon>pseudomallei group</taxon>
    </lineage>
</organism>
<accession>A0A1B4FFC6</accession>
<evidence type="ECO:0000313" key="2">
    <source>
        <dbReference type="Proteomes" id="UP000062519"/>
    </source>
</evidence>
<dbReference type="SUPFAM" id="SSF48452">
    <property type="entry name" value="TPR-like"/>
    <property type="match status" value="1"/>
</dbReference>
<reference evidence="1 2" key="1">
    <citation type="submission" date="2015-12" db="EMBL/GenBank/DDBJ databases">
        <title>Diversity of Burkholderia near neighbor genomes.</title>
        <authorList>
            <person name="Sahl J."/>
            <person name="Wagner D."/>
            <person name="Keim P."/>
        </authorList>
    </citation>
    <scope>NUCLEOTIDE SEQUENCE [LARGE SCALE GENOMIC DNA]</scope>
    <source>
        <strain evidence="1 2">BDU6</strain>
    </source>
</reference>
<dbReference type="RefSeq" id="WP_059597987.1">
    <property type="nucleotide sequence ID" value="NZ_CP013386.1"/>
</dbReference>
<evidence type="ECO:0000313" key="1">
    <source>
        <dbReference type="EMBL" id="AOJ02222.1"/>
    </source>
</evidence>
<dbReference type="SUPFAM" id="SSF52540">
    <property type="entry name" value="P-loop containing nucleoside triphosphate hydrolases"/>
    <property type="match status" value="1"/>
</dbReference>
<dbReference type="InterPro" id="IPR027417">
    <property type="entry name" value="P-loop_NTPase"/>
</dbReference>
<dbReference type="InterPro" id="IPR011990">
    <property type="entry name" value="TPR-like_helical_dom_sf"/>
</dbReference>
<dbReference type="Proteomes" id="UP000062519">
    <property type="component" value="Chromosome 1"/>
</dbReference>
<gene>
    <name evidence="1" type="ORF">WS70_10610</name>
</gene>
<dbReference type="EMBL" id="CP013386">
    <property type="protein sequence ID" value="AOJ02222.1"/>
    <property type="molecule type" value="Genomic_DNA"/>
</dbReference>
<proteinExistence type="predicted"/>
<dbReference type="KEGG" id="buu:WS70_10610"/>
<name>A0A1B4FFC6_9BURK</name>
<sequence>MHLADGQALFLEGAEDFDIVSDSAAESTQVKITTSNITLGSADVRKAIENCWLLIERNVGRASVTMRFLTRGGIGLEQGNPFGKEPGIKLWQRAASGSDEAADRIALYLKGVFKDAQLNQFLSTANADALRERLFQRLAWVTEEPSFEATVITVERLAIQLGRSRDVGALDSLRALDGLLAHCRATATKETLELRSLTLEDMIRIFEEKTDIRIPGTRAMFTKLASSLMSTLTAPTSGGAITFTPATFGVEPSLPAFVLPRSPLVKAITESKRPVLIVGTEGRGKTTVASLAGQQLGDVDWWVDLSATETASLPDVLERLLTELRYAKMARVVVIDDLPVTEGLAQDVWARVSAIFDECGNGNHRLICTAKGVHPEAVDPKLRAAQVAIHSIPDLSLPEVKDFVGRLGCPEDLSDLWSERILAESGGGHPKLVHLRGLELQDAAWPTPTAELPSSPPRSIQEARNFARRQATRSLTNEERELLYAMSLALHPIDRSTILSIGSEFANLDMPGDTLDRLVGRWIESVGVQGYRTTALLAGQAESVWPKSKVRGAHASLFDALSGQGTISVDQAFPIFLHAWHSGDDDRAAGYLACLVNEQSEMRSIVYEHLAPIMSIGRSGSVIPDNIRPRTLAILRLIQFRVAQQEKTAELPLIAKEWQSTIELLPEGRMRDGACLIRAFLITGKREASLSTHTVIEALVDLHRHQHLFQPDAQDDISPDLFPDGIATPQNLVPTTFGFIFGQLDSLDALSELLDAMEATNAGARQQMLRAFNIPFFRKSHLFVDGPFVAESRRQPPRWEYATSILLRMINMADQWKCKRLAISAGRTLSVVYASHLNDQEKAINCLRDVASRFGESAILEAQRGNIHFQSKKYEEALSVWQTSLWRPGADTETVDKDKNMLRCAGIAAGLRRDFSSASQWFEWAAEAAKDSGMNEDAFVGGALLDAAYCAFKDEAWTRAISLSYAGISVLQGDFDPEEHFEIFAAQRMALLVLLWMTGEVYPGYDAAETVNEPAPGQCSAPRPDKRIGDGPLVSWDMHAASLFGVALAFAPDSDIVGVLDRHLEKTRVASAKFLHCLFWCNDAFERGRLHEICDRVLGLQRSQWLHLAQEKRGLDSRQPYDGSDEEIDRNSSIDMELFLIFGLFAGLLKKIPCDVLATRWREKLAESADGCALRDSLEVAVGRIQIDLQVAESTFMDHRLPSLTRLGAACRLLASPKRSPKLTALAQHWSLLCLRKGASNLFAFGGILASLAPHFADMWREHLMVPALLKLPQISASSLRDAINDDLNPPRQIARLLAAAETATGVTFQNELRAALEKAIDAYAMRTT</sequence>
<protein>
    <submittedName>
        <fullName evidence="1">Uncharacterized protein</fullName>
    </submittedName>
</protein>
<dbReference type="Gene3D" id="1.25.40.10">
    <property type="entry name" value="Tetratricopeptide repeat domain"/>
    <property type="match status" value="1"/>
</dbReference>